<proteinExistence type="inferred from homology"/>
<reference evidence="12 13" key="1">
    <citation type="journal article" date="2018" name="Cell">
        <title>The Chara Genome: Secondary Complexity and Implications for Plant Terrestrialization.</title>
        <authorList>
            <person name="Nishiyama T."/>
            <person name="Sakayama H."/>
            <person name="Vries J.D."/>
            <person name="Buschmann H."/>
            <person name="Saint-Marcoux D."/>
            <person name="Ullrich K.K."/>
            <person name="Haas F.B."/>
            <person name="Vanderstraeten L."/>
            <person name="Becker D."/>
            <person name="Lang D."/>
            <person name="Vosolsobe S."/>
            <person name="Rombauts S."/>
            <person name="Wilhelmsson P.K.I."/>
            <person name="Janitza P."/>
            <person name="Kern R."/>
            <person name="Heyl A."/>
            <person name="Rumpler F."/>
            <person name="Villalobos L.I.A.C."/>
            <person name="Clay J.M."/>
            <person name="Skokan R."/>
            <person name="Toyoda A."/>
            <person name="Suzuki Y."/>
            <person name="Kagoshima H."/>
            <person name="Schijlen E."/>
            <person name="Tajeshwar N."/>
            <person name="Catarino B."/>
            <person name="Hetherington A.J."/>
            <person name="Saltykova A."/>
            <person name="Bonnot C."/>
            <person name="Breuninger H."/>
            <person name="Symeonidi A."/>
            <person name="Radhakrishnan G.V."/>
            <person name="Van Nieuwerburgh F."/>
            <person name="Deforce D."/>
            <person name="Chang C."/>
            <person name="Karol K.G."/>
            <person name="Hedrich R."/>
            <person name="Ulvskov P."/>
            <person name="Glockner G."/>
            <person name="Delwiche C.F."/>
            <person name="Petrasek J."/>
            <person name="Van de Peer Y."/>
            <person name="Friml J."/>
            <person name="Beilby M."/>
            <person name="Dolan L."/>
            <person name="Kohara Y."/>
            <person name="Sugano S."/>
            <person name="Fujiyama A."/>
            <person name="Delaux P.-M."/>
            <person name="Quint M."/>
            <person name="TheiBen G."/>
            <person name="Hagemann M."/>
            <person name="Harholt J."/>
            <person name="Dunand C."/>
            <person name="Zachgo S."/>
            <person name="Langdale J."/>
            <person name="Maumus F."/>
            <person name="Straeten D.V.D."/>
            <person name="Gould S.B."/>
            <person name="Rensing S.A."/>
        </authorList>
    </citation>
    <scope>NUCLEOTIDE SEQUENCE [LARGE SCALE GENOMIC DNA]</scope>
    <source>
        <strain evidence="12 13">S276</strain>
    </source>
</reference>
<gene>
    <name evidence="12" type="ORF">CBR_g12811</name>
</gene>
<dbReference type="Gene3D" id="2.60.210.10">
    <property type="entry name" value="Apoptosis, Tumor Necrosis Factor Receptor Associated Protein 2, Chain A"/>
    <property type="match status" value="1"/>
</dbReference>
<dbReference type="PROSITE" id="PS51081">
    <property type="entry name" value="ZF_SIAH"/>
    <property type="match status" value="1"/>
</dbReference>
<organism evidence="12 13">
    <name type="scientific">Chara braunii</name>
    <name type="common">Braun's stonewort</name>
    <dbReference type="NCBI Taxonomy" id="69332"/>
    <lineage>
        <taxon>Eukaryota</taxon>
        <taxon>Viridiplantae</taxon>
        <taxon>Streptophyta</taxon>
        <taxon>Charophyceae</taxon>
        <taxon>Charales</taxon>
        <taxon>Characeae</taxon>
        <taxon>Chara</taxon>
    </lineage>
</organism>
<evidence type="ECO:0000313" key="13">
    <source>
        <dbReference type="Proteomes" id="UP000265515"/>
    </source>
</evidence>
<evidence type="ECO:0000256" key="6">
    <source>
        <dbReference type="ARBA" id="ARBA00022771"/>
    </source>
</evidence>
<dbReference type="InterPro" id="IPR008974">
    <property type="entry name" value="TRAF-like"/>
</dbReference>
<comment type="function">
    <text evidence="10">E3 ubiquitin-protein ligase that mediates ubiquitination and subsequent proteasomal degradation of target proteins. E3 ubiquitin ligases accept ubiquitin from an E2 ubiquitin-conjugating enzyme in the form of a thioester and then directly transfers the ubiquitin to targeted substrates.</text>
</comment>
<keyword evidence="6 9" id="KW-0863">Zinc-finger</keyword>
<evidence type="ECO:0000256" key="1">
    <source>
        <dbReference type="ARBA" id="ARBA00000900"/>
    </source>
</evidence>
<dbReference type="GO" id="GO:0005737">
    <property type="term" value="C:cytoplasm"/>
    <property type="evidence" value="ECO:0007669"/>
    <property type="project" value="InterPro"/>
</dbReference>
<dbReference type="Pfam" id="PF21361">
    <property type="entry name" value="Sina_ZnF"/>
    <property type="match status" value="1"/>
</dbReference>
<keyword evidence="13" id="KW-1185">Reference proteome</keyword>
<evidence type="ECO:0000256" key="8">
    <source>
        <dbReference type="ARBA" id="ARBA00022833"/>
    </source>
</evidence>
<dbReference type="UniPathway" id="UPA00143"/>
<name>A0A388KSP4_CHABU</name>
<accession>A0A388KSP4</accession>
<dbReference type="GO" id="GO:0061630">
    <property type="term" value="F:ubiquitin protein ligase activity"/>
    <property type="evidence" value="ECO:0007669"/>
    <property type="project" value="UniProtKB-EC"/>
</dbReference>
<evidence type="ECO:0000256" key="7">
    <source>
        <dbReference type="ARBA" id="ARBA00022786"/>
    </source>
</evidence>
<dbReference type="AlphaFoldDB" id="A0A388KSP4"/>
<comment type="similarity">
    <text evidence="3 10">Belongs to the SINA (Seven in absentia) family.</text>
</comment>
<dbReference type="Gramene" id="GBG73095">
    <property type="protein sequence ID" value="GBG73095"/>
    <property type="gene ID" value="CBR_g12811"/>
</dbReference>
<dbReference type="Proteomes" id="UP000265515">
    <property type="component" value="Unassembled WGS sequence"/>
</dbReference>
<feature type="domain" description="SIAH-type" evidence="11">
    <location>
        <begin position="64"/>
        <end position="122"/>
    </location>
</feature>
<sequence>MEDQPRDQKSYGFCNCGTKSNPLICVNGHTVCNGCKGKLSGWCPTCRGVLGNIRCLSLEKVAASLQLPCKFQDKGCAEVLKYDEKEEHEKSCRFRPYRCPVRGCLTVGDVRKIVLHLEHEHQGSPVKEASEISHVFTEPLKHIEDSKRASDPLLYMFQDEYFCLHFEEQRNFLTTSTYSAYITFLGEPTDASKFKYRLEVGRHDRAMIWMGVPRSIRDSLDDITKSNDCLAIPKHLANYFSLGDMQELKLEVRGTIWEKDE</sequence>
<dbReference type="FunFam" id="3.30.40.10:FF:000041">
    <property type="entry name" value="E3 ubiquitin-protein ligase SINAT3"/>
    <property type="match status" value="1"/>
</dbReference>
<dbReference type="STRING" id="69332.A0A388KSP4"/>
<dbReference type="InterPro" id="IPR013083">
    <property type="entry name" value="Znf_RING/FYVE/PHD"/>
</dbReference>
<evidence type="ECO:0000256" key="4">
    <source>
        <dbReference type="ARBA" id="ARBA00022679"/>
    </source>
</evidence>
<evidence type="ECO:0000256" key="10">
    <source>
        <dbReference type="RuleBase" id="RU201113"/>
    </source>
</evidence>
<dbReference type="InterPro" id="IPR018121">
    <property type="entry name" value="7-in-absentia-prot_TRAF-dom"/>
</dbReference>
<dbReference type="GO" id="GO:0043161">
    <property type="term" value="P:proteasome-mediated ubiquitin-dependent protein catabolic process"/>
    <property type="evidence" value="ECO:0007669"/>
    <property type="project" value="TreeGrafter"/>
</dbReference>
<evidence type="ECO:0000256" key="5">
    <source>
        <dbReference type="ARBA" id="ARBA00022723"/>
    </source>
</evidence>
<keyword evidence="7 10" id="KW-0833">Ubl conjugation pathway</keyword>
<keyword evidence="8 10" id="KW-0862">Zinc</keyword>
<dbReference type="PANTHER" id="PTHR45877">
    <property type="entry name" value="E3 UBIQUITIN-PROTEIN LIGASE SIAH2"/>
    <property type="match status" value="1"/>
</dbReference>
<dbReference type="Gene3D" id="3.30.40.10">
    <property type="entry name" value="Zinc/RING finger domain, C3HC4 (zinc finger)"/>
    <property type="match status" value="1"/>
</dbReference>
<keyword evidence="5 10" id="KW-0479">Metal-binding</keyword>
<dbReference type="OrthoDB" id="941555at2759"/>
<evidence type="ECO:0000256" key="3">
    <source>
        <dbReference type="ARBA" id="ARBA00009119"/>
    </source>
</evidence>
<dbReference type="Pfam" id="PF03145">
    <property type="entry name" value="Sina_TRAF"/>
    <property type="match status" value="1"/>
</dbReference>
<evidence type="ECO:0000313" key="12">
    <source>
        <dbReference type="EMBL" id="GBG73095.1"/>
    </source>
</evidence>
<dbReference type="GO" id="GO:0008270">
    <property type="term" value="F:zinc ion binding"/>
    <property type="evidence" value="ECO:0007669"/>
    <property type="project" value="UniProtKB-KW"/>
</dbReference>
<dbReference type="InterPro" id="IPR004162">
    <property type="entry name" value="SINA-like_animal"/>
</dbReference>
<dbReference type="InterPro" id="IPR013010">
    <property type="entry name" value="Znf_SIAH"/>
</dbReference>
<dbReference type="PANTHER" id="PTHR45877:SF2">
    <property type="entry name" value="E3 UBIQUITIN-PROTEIN LIGASE SINA-RELATED"/>
    <property type="match status" value="1"/>
</dbReference>
<comment type="catalytic activity">
    <reaction evidence="1 10">
        <text>S-ubiquitinyl-[E2 ubiquitin-conjugating enzyme]-L-cysteine + [acceptor protein]-L-lysine = [E2 ubiquitin-conjugating enzyme]-L-cysteine + N(6)-ubiquitinyl-[acceptor protein]-L-lysine.</text>
        <dbReference type="EC" id="2.3.2.27"/>
    </reaction>
</comment>
<dbReference type="EMBL" id="BFEA01000177">
    <property type="protein sequence ID" value="GBG73095.1"/>
    <property type="molecule type" value="Genomic_DNA"/>
</dbReference>
<protein>
    <recommendedName>
        <fullName evidence="10">E3 ubiquitin-protein ligase</fullName>
        <ecNumber evidence="10">2.3.2.27</ecNumber>
    </recommendedName>
</protein>
<dbReference type="GO" id="GO:0016567">
    <property type="term" value="P:protein ubiquitination"/>
    <property type="evidence" value="ECO:0007669"/>
    <property type="project" value="UniProtKB-UniPathway"/>
</dbReference>
<evidence type="ECO:0000259" key="11">
    <source>
        <dbReference type="PROSITE" id="PS51081"/>
    </source>
</evidence>
<dbReference type="EC" id="2.3.2.27" evidence="10"/>
<keyword evidence="4" id="KW-0808">Transferase</keyword>
<evidence type="ECO:0000256" key="2">
    <source>
        <dbReference type="ARBA" id="ARBA00004906"/>
    </source>
</evidence>
<evidence type="ECO:0000256" key="9">
    <source>
        <dbReference type="PROSITE-ProRule" id="PRU00455"/>
    </source>
</evidence>
<dbReference type="SUPFAM" id="SSF49599">
    <property type="entry name" value="TRAF domain-like"/>
    <property type="match status" value="1"/>
</dbReference>
<comment type="caution">
    <text evidence="12">The sequence shown here is derived from an EMBL/GenBank/DDBJ whole genome shotgun (WGS) entry which is preliminary data.</text>
</comment>
<comment type="pathway">
    <text evidence="2 10">Protein modification; protein ubiquitination.</text>
</comment>
<comment type="domain">
    <text evidence="10">The RING-type zinc finger domain is essential for ubiquitin ligase activity.</text>
</comment>
<dbReference type="GO" id="GO:0031624">
    <property type="term" value="F:ubiquitin conjugating enzyme binding"/>
    <property type="evidence" value="ECO:0007669"/>
    <property type="project" value="TreeGrafter"/>
</dbReference>
<comment type="domain">
    <text evidence="10">The SBD domain (substrate-binding domain) mediates the interaction with substrate proteins. It is related to the TRAF family.</text>
</comment>